<sequence>MSIRNLKTVLYVFIISISMLNCTPEEDFATPPLIIEEPSIIGTVIGIEAVLGIMNQEIEKEGENAKATFKNTNNYIVGYVISSDKGGNFFKELILQNSNINPTAGIRLLIDNAPLYTSYEFGRKVFVQLDGLSAGIENGVPTLGVLNGNTVEPIPSFTVNDMITRSSEVFPVTPFEIIMEDFTDRFLNLYIKINNLQFNKNIVLDNNAFTFAAEPNDEFDGERMLESCETGRSTILSTSTFSDFKGLTLPDQKGSFTGILTKNFRGDAFNLVLNDPNGLVFDAESRCDPTVLECSPAEEGNTILFKEDFTGLKIKDLEESGWININTTGGKLDYEIGSFAENQYAQITGFRSKEPIYEVWLLSPEIDLNNSTAETLDFDVQTGYDNGNILEVFVASDFTGDIKTATWVKLDANLPRGPFNAFGDTVPAGPVGLSCVEGQIRIGFRYIGGDPRATTRYHIDNVIVKGN</sequence>
<protein>
    <submittedName>
        <fullName evidence="2">DUF5689 domain-containing protein</fullName>
    </submittedName>
</protein>
<name>A0ABW5ATP0_9FLAO</name>
<gene>
    <name evidence="2" type="ORF">ACFSJT_05710</name>
</gene>
<evidence type="ECO:0000313" key="3">
    <source>
        <dbReference type="Proteomes" id="UP001597344"/>
    </source>
</evidence>
<keyword evidence="3" id="KW-1185">Reference proteome</keyword>
<dbReference type="Pfam" id="PF18942">
    <property type="entry name" value="DUF5689"/>
    <property type="match status" value="1"/>
</dbReference>
<feature type="domain" description="DUF5689" evidence="1">
    <location>
        <begin position="63"/>
        <end position="276"/>
    </location>
</feature>
<dbReference type="NCBIfam" id="NF038128">
    <property type="entry name" value="choice_anch_J"/>
    <property type="match status" value="1"/>
</dbReference>
<dbReference type="EMBL" id="JBHUHY010000003">
    <property type="protein sequence ID" value="MFD2186279.1"/>
    <property type="molecule type" value="Genomic_DNA"/>
</dbReference>
<dbReference type="Gene3D" id="2.60.120.200">
    <property type="match status" value="1"/>
</dbReference>
<accession>A0ABW5ATP0</accession>
<reference evidence="3" key="1">
    <citation type="journal article" date="2019" name="Int. J. Syst. Evol. Microbiol.">
        <title>The Global Catalogue of Microorganisms (GCM) 10K type strain sequencing project: providing services to taxonomists for standard genome sequencing and annotation.</title>
        <authorList>
            <consortium name="The Broad Institute Genomics Platform"/>
            <consortium name="The Broad Institute Genome Sequencing Center for Infectious Disease"/>
            <person name="Wu L."/>
            <person name="Ma J."/>
        </authorList>
    </citation>
    <scope>NUCLEOTIDE SEQUENCE [LARGE SCALE GENOMIC DNA]</scope>
    <source>
        <strain evidence="3">DT92</strain>
    </source>
</reference>
<evidence type="ECO:0000259" key="1">
    <source>
        <dbReference type="Pfam" id="PF18942"/>
    </source>
</evidence>
<organism evidence="2 3">
    <name type="scientific">Aquimarina celericrescens</name>
    <dbReference type="NCBI Taxonomy" id="1964542"/>
    <lineage>
        <taxon>Bacteria</taxon>
        <taxon>Pseudomonadati</taxon>
        <taxon>Bacteroidota</taxon>
        <taxon>Flavobacteriia</taxon>
        <taxon>Flavobacteriales</taxon>
        <taxon>Flavobacteriaceae</taxon>
        <taxon>Aquimarina</taxon>
    </lineage>
</organism>
<dbReference type="InterPro" id="IPR043744">
    <property type="entry name" value="DUF5689"/>
</dbReference>
<dbReference type="Proteomes" id="UP001597344">
    <property type="component" value="Unassembled WGS sequence"/>
</dbReference>
<evidence type="ECO:0000313" key="2">
    <source>
        <dbReference type="EMBL" id="MFD2186279.1"/>
    </source>
</evidence>
<proteinExistence type="predicted"/>
<comment type="caution">
    <text evidence="2">The sequence shown here is derived from an EMBL/GenBank/DDBJ whole genome shotgun (WGS) entry which is preliminary data.</text>
</comment>